<dbReference type="RefSeq" id="WP_016090613.1">
    <property type="nucleotide sequence ID" value="NZ_KB976754.1"/>
</dbReference>
<dbReference type="AlphaFoldDB" id="A0A9W5QFR2"/>
<comment type="caution">
    <text evidence="3">The sequence shown here is derived from an EMBL/GenBank/DDBJ whole genome shotgun (WGS) entry which is preliminary data.</text>
</comment>
<dbReference type="Pfam" id="PF25250">
    <property type="entry name" value="DUF7852"/>
    <property type="match status" value="1"/>
</dbReference>
<keyword evidence="1" id="KW-0175">Coiled coil</keyword>
<proteinExistence type="predicted"/>
<reference evidence="3 4" key="1">
    <citation type="submission" date="2012-12" db="EMBL/GenBank/DDBJ databases">
        <title>The Genome Sequence of Bacillus cereus ISP2954.</title>
        <authorList>
            <consortium name="The Broad Institute Genome Sequencing Platform"/>
            <consortium name="The Broad Institute Genome Sequencing Center for Infectious Disease"/>
            <person name="Feldgarden M."/>
            <person name="Van der Auwera G.A."/>
            <person name="Mahillon J."/>
            <person name="Duprez V."/>
            <person name="Timmery S."/>
            <person name="Mattelet C."/>
            <person name="Dierick K."/>
            <person name="Sun M."/>
            <person name="Yu Z."/>
            <person name="Zhu L."/>
            <person name="Hu X."/>
            <person name="Shank E.B."/>
            <person name="Swiecicka I."/>
            <person name="Hansen B.M."/>
            <person name="Andrup L."/>
            <person name="Walker B."/>
            <person name="Young S.K."/>
            <person name="Zeng Q."/>
            <person name="Gargeya S."/>
            <person name="Fitzgerald M."/>
            <person name="Haas B."/>
            <person name="Abouelleil A."/>
            <person name="Alvarado L."/>
            <person name="Arachchi H.M."/>
            <person name="Berlin A.M."/>
            <person name="Chapman S.B."/>
            <person name="Dewar J."/>
            <person name="Goldberg J."/>
            <person name="Griggs A."/>
            <person name="Gujja S."/>
            <person name="Hansen M."/>
            <person name="Howarth C."/>
            <person name="Imamovic A."/>
            <person name="Larimer J."/>
            <person name="McCowan C."/>
            <person name="Murphy C."/>
            <person name="Neiman D."/>
            <person name="Pearson M."/>
            <person name="Priest M."/>
            <person name="Roberts A."/>
            <person name="Saif S."/>
            <person name="Shea T."/>
            <person name="Sisk P."/>
            <person name="Sykes S."/>
            <person name="Wortman J."/>
            <person name="Nusbaum C."/>
            <person name="Birren B."/>
        </authorList>
    </citation>
    <scope>NUCLEOTIDE SEQUENCE [LARGE SCALE GENOMIC DNA]</scope>
    <source>
        <strain evidence="3 4">ISP2954</strain>
    </source>
</reference>
<organism evidence="3 4">
    <name type="scientific">Bacillus cereus ISP2954</name>
    <dbReference type="NCBI Taxonomy" id="1053215"/>
    <lineage>
        <taxon>Bacteria</taxon>
        <taxon>Bacillati</taxon>
        <taxon>Bacillota</taxon>
        <taxon>Bacilli</taxon>
        <taxon>Bacillales</taxon>
        <taxon>Bacillaceae</taxon>
        <taxon>Bacillus</taxon>
        <taxon>Bacillus cereus group</taxon>
    </lineage>
</organism>
<accession>A0A9W5QFR2</accession>
<evidence type="ECO:0000313" key="4">
    <source>
        <dbReference type="Proteomes" id="UP000013989"/>
    </source>
</evidence>
<sequence length="281" mass="33002">MNKPWSGNNMGHKIYKIKNLNEQLVSKKKQKKEKEKEKENVFSEMSQSNRVNSMVVKTPFSVVSEVTNFLTNPILSERRQEVFQFENNNINNEFRELETQLIATSNYYYEEPYCKMVSSKIFENRILFELDLKKNTSDIPRINKVESSWVPIHNFIVKKKEIEFENYITGELPIELGRYKTEISLQEVIDFKKRIIGFQNISQDVILTESKLLLSKRTERANSISKEIVIDKGTLFVNGHILQTIECLIDNKQSGDNFYCLMQNIELEIVIKILQKQELSN</sequence>
<protein>
    <recommendedName>
        <fullName evidence="2">DUF7852 domain-containing protein</fullName>
    </recommendedName>
</protein>
<dbReference type="Proteomes" id="UP000013989">
    <property type="component" value="Unassembled WGS sequence"/>
</dbReference>
<dbReference type="EMBL" id="AHEJ01000066">
    <property type="protein sequence ID" value="EOP62516.1"/>
    <property type="molecule type" value="Genomic_DNA"/>
</dbReference>
<evidence type="ECO:0000259" key="2">
    <source>
        <dbReference type="Pfam" id="PF25250"/>
    </source>
</evidence>
<name>A0A9W5QFR2_BACCE</name>
<gene>
    <name evidence="3" type="ORF">IGU_03697</name>
</gene>
<evidence type="ECO:0000256" key="1">
    <source>
        <dbReference type="SAM" id="Coils"/>
    </source>
</evidence>
<dbReference type="InterPro" id="IPR057174">
    <property type="entry name" value="DUF7852"/>
</dbReference>
<feature type="coiled-coil region" evidence="1">
    <location>
        <begin position="17"/>
        <end position="44"/>
    </location>
</feature>
<evidence type="ECO:0000313" key="3">
    <source>
        <dbReference type="EMBL" id="EOP62516.1"/>
    </source>
</evidence>
<feature type="domain" description="DUF7852" evidence="2">
    <location>
        <begin position="50"/>
        <end position="278"/>
    </location>
</feature>